<protein>
    <submittedName>
        <fullName evidence="1">Uncharacterized protein</fullName>
    </submittedName>
</protein>
<dbReference type="EMBL" id="FP565575">
    <property type="protein sequence ID" value="CBE69100.1"/>
    <property type="molecule type" value="Genomic_DNA"/>
</dbReference>
<evidence type="ECO:0000313" key="2">
    <source>
        <dbReference type="Proteomes" id="UP000006898"/>
    </source>
</evidence>
<dbReference type="AlphaFoldDB" id="D5MH68"/>
<dbReference type="KEGG" id="mox:DAMO_2050"/>
<proteinExistence type="predicted"/>
<sequence>MLNVCPQGLPLPWEPIAAWLRGVWRQGGSPGHLVIETGYDALQGQIGLRLRRDVNLSLGEIPTTRHARILFLCAKQQRIEPSGRCVAFSLHGCQCKNDPY</sequence>
<dbReference type="STRING" id="671143.DAMO_2050"/>
<name>D5MH68_METO1</name>
<evidence type="ECO:0000313" key="1">
    <source>
        <dbReference type="EMBL" id="CBE69100.1"/>
    </source>
</evidence>
<dbReference type="HOGENOM" id="CLU_2300673_0_0_0"/>
<dbReference type="Proteomes" id="UP000006898">
    <property type="component" value="Chromosome"/>
</dbReference>
<gene>
    <name evidence="1" type="ORF">DAMO_2050</name>
</gene>
<reference evidence="1 2" key="1">
    <citation type="journal article" date="2010" name="Nature">
        <title>Nitrite-driven anaerobic methane oxidation by oxygenic bacteria.</title>
        <authorList>
            <person name="Ettwig K.F."/>
            <person name="Butler M.K."/>
            <person name="Le Paslier D."/>
            <person name="Pelletier E."/>
            <person name="Mangenot S."/>
            <person name="Kuypers M.M.M."/>
            <person name="Schreiber F."/>
            <person name="Dutilh B.E."/>
            <person name="Zedelius J."/>
            <person name="de Beer D."/>
            <person name="Gloerich J."/>
            <person name="Wessels H.J.C.T."/>
            <person name="van Allen T."/>
            <person name="Luesken F."/>
            <person name="Wu M."/>
            <person name="van de Pas-Schoonen K.T."/>
            <person name="Op den Camp H.J.M."/>
            <person name="Janssen-Megens E.M."/>
            <person name="Francoijs K-J."/>
            <person name="Stunnenberg H."/>
            <person name="Weissenbach J."/>
            <person name="Jetten M.S.M."/>
            <person name="Strous M."/>
        </authorList>
    </citation>
    <scope>NUCLEOTIDE SEQUENCE [LARGE SCALE GENOMIC DNA]</scope>
</reference>
<organism evidence="1 2">
    <name type="scientific">Methylomirabilis oxygeniifera</name>
    <dbReference type="NCBI Taxonomy" id="671143"/>
    <lineage>
        <taxon>Bacteria</taxon>
        <taxon>Candidatus Methylomirabilota</taxon>
        <taxon>Candidatus Methylomirabilia</taxon>
        <taxon>Candidatus Methylomirabilales</taxon>
        <taxon>Candidatus Methylomirabilaceae</taxon>
        <taxon>Candidatus Methylomirabilis</taxon>
    </lineage>
</organism>
<accession>D5MH68</accession>